<sequence>MSAPAPVPTTPPVTAEALLRDARARRATFPDEHFHGFTATVTFHEGNQTFSGQLVLKNVRDLALDLPGVSLESQSWLKDVLAMNIAHRLERTGGMPVPTNYPVSIAEAEENPLGVKIVFEGDPLGSSYRIRDGVITEVNRQMHGSRFTITTLEVVTGDDGRLMPKHYVVTYFDPETGRLTGVAQYTELYEKVGAMYLPSYIRVIETKPGEASLGSSLVRVVELTDLALLAAETP</sequence>
<proteinExistence type="predicted"/>
<gene>
    <name evidence="1" type="ORF">J8C06_06925</name>
</gene>
<dbReference type="Proteomes" id="UP000676506">
    <property type="component" value="Chromosome 1"/>
</dbReference>
<evidence type="ECO:0000313" key="1">
    <source>
        <dbReference type="EMBL" id="QUW02100.1"/>
    </source>
</evidence>
<protein>
    <submittedName>
        <fullName evidence="1">DUF3386 family protein</fullName>
    </submittedName>
</protein>
<accession>A0ABX8BAL2</accession>
<reference evidence="1 2" key="1">
    <citation type="submission" date="2021-03" db="EMBL/GenBank/DDBJ databases">
        <title>Genomic and phenotypic characterization of Chloracidobacterium isolates provides evidence for multiple species.</title>
        <authorList>
            <person name="Saini M.K."/>
            <person name="Costas A.M.G."/>
            <person name="Tank M."/>
            <person name="Bryant D.A."/>
        </authorList>
    </citation>
    <scope>NUCLEOTIDE SEQUENCE [LARGE SCALE GENOMIC DNA]</scope>
    <source>
        <strain evidence="1 2">BV2-C</strain>
    </source>
</reference>
<organism evidence="1 2">
    <name type="scientific">Chloracidobacterium validum</name>
    <dbReference type="NCBI Taxonomy" id="2821543"/>
    <lineage>
        <taxon>Bacteria</taxon>
        <taxon>Pseudomonadati</taxon>
        <taxon>Acidobacteriota</taxon>
        <taxon>Terriglobia</taxon>
        <taxon>Terriglobales</taxon>
        <taxon>Acidobacteriaceae</taxon>
        <taxon>Chloracidobacterium</taxon>
    </lineage>
</organism>
<dbReference type="RefSeq" id="WP_211427991.1">
    <property type="nucleotide sequence ID" value="NZ_CP072648.1"/>
</dbReference>
<name>A0ABX8BAL2_9BACT</name>
<keyword evidence="2" id="KW-1185">Reference proteome</keyword>
<evidence type="ECO:0000313" key="2">
    <source>
        <dbReference type="Proteomes" id="UP000676506"/>
    </source>
</evidence>
<dbReference type="EMBL" id="CP072648">
    <property type="protein sequence ID" value="QUW02100.1"/>
    <property type="molecule type" value="Genomic_DNA"/>
</dbReference>
<dbReference type="Pfam" id="PF11866">
    <property type="entry name" value="DUF3386"/>
    <property type="match status" value="1"/>
</dbReference>
<dbReference type="InterPro" id="IPR021809">
    <property type="entry name" value="DUF3386"/>
</dbReference>